<evidence type="ECO:0000256" key="1">
    <source>
        <dbReference type="SAM" id="MobiDB-lite"/>
    </source>
</evidence>
<proteinExistence type="predicted"/>
<keyword evidence="3" id="KW-1185">Reference proteome</keyword>
<sequence>MRPGSPRSTGRVQTTFNRQEAIVTLLKREIDGSSVDKEKPEVSEAEIERMGDCSSSPLPDPPSYPSQLKIWHELFSDEIIFKIFLRPFPFLISPVTRFLFLSRMQTVWLSGSSPPLLVDHLHH</sequence>
<feature type="region of interest" description="Disordered" evidence="1">
    <location>
        <begin position="33"/>
        <end position="61"/>
    </location>
</feature>
<evidence type="ECO:0000313" key="2">
    <source>
        <dbReference type="EMBL" id="RPD52969.1"/>
    </source>
</evidence>
<dbReference type="OrthoDB" id="5215911at2759"/>
<feature type="compositionally biased region" description="Basic and acidic residues" evidence="1">
    <location>
        <begin position="33"/>
        <end position="51"/>
    </location>
</feature>
<evidence type="ECO:0000313" key="3">
    <source>
        <dbReference type="Proteomes" id="UP000313359"/>
    </source>
</evidence>
<name>A0A5C2RPX0_9APHY</name>
<dbReference type="Proteomes" id="UP000313359">
    <property type="component" value="Unassembled WGS sequence"/>
</dbReference>
<dbReference type="EMBL" id="ML122333">
    <property type="protein sequence ID" value="RPD52969.1"/>
    <property type="molecule type" value="Genomic_DNA"/>
</dbReference>
<protein>
    <submittedName>
        <fullName evidence="2">Uncharacterized protein</fullName>
    </submittedName>
</protein>
<dbReference type="AlphaFoldDB" id="A0A5C2RPX0"/>
<organism evidence="2 3">
    <name type="scientific">Lentinus tigrinus ALCF2SS1-6</name>
    <dbReference type="NCBI Taxonomy" id="1328759"/>
    <lineage>
        <taxon>Eukaryota</taxon>
        <taxon>Fungi</taxon>
        <taxon>Dikarya</taxon>
        <taxon>Basidiomycota</taxon>
        <taxon>Agaricomycotina</taxon>
        <taxon>Agaricomycetes</taxon>
        <taxon>Polyporales</taxon>
        <taxon>Polyporaceae</taxon>
        <taxon>Lentinus</taxon>
    </lineage>
</organism>
<gene>
    <name evidence="2" type="ORF">L227DRAFT_424356</name>
</gene>
<reference evidence="2" key="1">
    <citation type="journal article" date="2018" name="Genome Biol. Evol.">
        <title>Genomics and development of Lentinus tigrinus, a white-rot wood-decaying mushroom with dimorphic fruiting bodies.</title>
        <authorList>
            <person name="Wu B."/>
            <person name="Xu Z."/>
            <person name="Knudson A."/>
            <person name="Carlson A."/>
            <person name="Chen N."/>
            <person name="Kovaka S."/>
            <person name="LaButti K."/>
            <person name="Lipzen A."/>
            <person name="Pennachio C."/>
            <person name="Riley R."/>
            <person name="Schakwitz W."/>
            <person name="Umezawa K."/>
            <person name="Ohm R.A."/>
            <person name="Grigoriev I.V."/>
            <person name="Nagy L.G."/>
            <person name="Gibbons J."/>
            <person name="Hibbett D."/>
        </authorList>
    </citation>
    <scope>NUCLEOTIDE SEQUENCE [LARGE SCALE GENOMIC DNA]</scope>
    <source>
        <strain evidence="2">ALCF2SS1-6</strain>
    </source>
</reference>
<accession>A0A5C2RPX0</accession>
<dbReference type="STRING" id="1328759.A0A5C2RPX0"/>